<keyword evidence="2" id="KW-1185">Reference proteome</keyword>
<dbReference type="SUPFAM" id="SSF47781">
    <property type="entry name" value="RuvA domain 2-like"/>
    <property type="match status" value="1"/>
</dbReference>
<accession>A0A1I5V9C8</accession>
<dbReference type="Proteomes" id="UP000198577">
    <property type="component" value="Unassembled WGS sequence"/>
</dbReference>
<gene>
    <name evidence="1" type="ORF">SAMN05444406_11046</name>
</gene>
<dbReference type="CDD" id="cd19067">
    <property type="entry name" value="PfuEndoQ-like"/>
    <property type="match status" value="1"/>
</dbReference>
<evidence type="ECO:0000313" key="2">
    <source>
        <dbReference type="Proteomes" id="UP000198577"/>
    </source>
</evidence>
<dbReference type="AlphaFoldDB" id="A0A1I5V9C8"/>
<proteinExistence type="predicted"/>
<dbReference type="PANTHER" id="PTHR40084:SF1">
    <property type="entry name" value="PHOSPHOTRANSFERASE"/>
    <property type="match status" value="1"/>
</dbReference>
<dbReference type="SUPFAM" id="SSF89550">
    <property type="entry name" value="PHP domain-like"/>
    <property type="match status" value="1"/>
</dbReference>
<reference evidence="1 2" key="1">
    <citation type="submission" date="2016-10" db="EMBL/GenBank/DDBJ databases">
        <authorList>
            <person name="de Groot N.N."/>
        </authorList>
    </citation>
    <scope>NUCLEOTIDE SEQUENCE [LARGE SCALE GENOMIC DNA]</scope>
    <source>
        <strain evidence="1 2">DSM 20678</strain>
    </source>
</reference>
<sequence length="404" mass="45058">MKEYFVDLHVHIGRSSDGKVVKRGTANDLTFANIAYEARYRKGINVIGVVDCVSPWIIKDIEYLLKKGELEELPEGGMIYRDDLVILLGSEIETREKGGCHAHSVVFFPYFSQVKEFSHIMEDYMPNLAENSTMSRLSGQQLFHIADSLGGFYMPAHAFTPHKSFYGNCTHSLHTVFDEDSFAKIPAIELGLSADTYMASLLSELDGKAFTSNSDAHSLIKMGREYNVMRLAALNYEEVLKALKGQDGRGIVANYGLDPKLGKYHRTFCLQCKEITDLPPPVLKCPNDPGHRVVVGVRDRIEVIKDRDDSPTDMKEQFAKRASSAKRPPYHYQVPLNFLPGVGPKTIDRLLDAFGTEMNILHRVEPEDLAKVVPQSIVDLIVKGREGRLAIAHGGGGIYGKVLD</sequence>
<dbReference type="OrthoDB" id="9810135at2"/>
<evidence type="ECO:0000313" key="1">
    <source>
        <dbReference type="EMBL" id="SFQ04030.1"/>
    </source>
</evidence>
<protein>
    <submittedName>
        <fullName evidence="1">TIGR00375 family protein</fullName>
    </submittedName>
</protein>
<dbReference type="InterPro" id="IPR010994">
    <property type="entry name" value="RuvA_2-like"/>
</dbReference>
<dbReference type="RefSeq" id="WP_092282243.1">
    <property type="nucleotide sequence ID" value="NZ_FOXR01000010.1"/>
</dbReference>
<dbReference type="InterPro" id="IPR016195">
    <property type="entry name" value="Pol/histidinol_Pase-like"/>
</dbReference>
<dbReference type="PANTHER" id="PTHR40084">
    <property type="entry name" value="PHOSPHOHYDROLASE, PHP FAMILY"/>
    <property type="match status" value="1"/>
</dbReference>
<name>A0A1I5V9C8_9FIRM</name>
<dbReference type="STRING" id="937334.SAMN05444406_11046"/>
<dbReference type="EMBL" id="FOXR01000010">
    <property type="protein sequence ID" value="SFQ04030.1"/>
    <property type="molecule type" value="Genomic_DNA"/>
</dbReference>
<dbReference type="Gene3D" id="3.20.20.140">
    <property type="entry name" value="Metal-dependent hydrolases"/>
    <property type="match status" value="1"/>
</dbReference>
<organism evidence="1 2">
    <name type="scientific">Caldicoprobacter faecalis</name>
    <dbReference type="NCBI Taxonomy" id="937334"/>
    <lineage>
        <taxon>Bacteria</taxon>
        <taxon>Bacillati</taxon>
        <taxon>Bacillota</taxon>
        <taxon>Clostridia</taxon>
        <taxon>Caldicoprobacterales</taxon>
        <taxon>Caldicoprobacteraceae</taxon>
        <taxon>Caldicoprobacter</taxon>
    </lineage>
</organism>